<dbReference type="PROSITE" id="PS51371">
    <property type="entry name" value="CBS"/>
    <property type="match status" value="2"/>
</dbReference>
<dbReference type="InterPro" id="IPR000644">
    <property type="entry name" value="CBS_dom"/>
</dbReference>
<dbReference type="InterPro" id="IPR051257">
    <property type="entry name" value="Diverse_CBS-Domain"/>
</dbReference>
<gene>
    <name evidence="5" type="ORF">FPZ47_26555</name>
</gene>
<organism evidence="5 6">
    <name type="scientific">Mycobacterium helveticum</name>
    <dbReference type="NCBI Taxonomy" id="2592811"/>
    <lineage>
        <taxon>Bacteria</taxon>
        <taxon>Bacillati</taxon>
        <taxon>Actinomycetota</taxon>
        <taxon>Actinomycetes</taxon>
        <taxon>Mycobacteriales</taxon>
        <taxon>Mycobacteriaceae</taxon>
        <taxon>Mycobacterium</taxon>
    </lineage>
</organism>
<proteinExistence type="predicted"/>
<dbReference type="Gene3D" id="2.20.28.10">
    <property type="match status" value="1"/>
</dbReference>
<feature type="domain" description="CBS" evidence="4">
    <location>
        <begin position="43"/>
        <end position="100"/>
    </location>
</feature>
<dbReference type="OrthoDB" id="9799454at2"/>
<dbReference type="PANTHER" id="PTHR43080">
    <property type="entry name" value="CBS DOMAIN-CONTAINING PROTEIN CBSX3, MITOCHONDRIAL"/>
    <property type="match status" value="1"/>
</dbReference>
<evidence type="ECO:0000313" key="6">
    <source>
        <dbReference type="Proteomes" id="UP000320513"/>
    </source>
</evidence>
<dbReference type="Proteomes" id="UP000320513">
    <property type="component" value="Unassembled WGS sequence"/>
</dbReference>
<dbReference type="CDD" id="cd04586">
    <property type="entry name" value="CBS_pair_BON_assoc"/>
    <property type="match status" value="1"/>
</dbReference>
<dbReference type="SUPFAM" id="SSF57802">
    <property type="entry name" value="Rubredoxin-like"/>
    <property type="match status" value="1"/>
</dbReference>
<dbReference type="InterPro" id="IPR048574">
    <property type="entry name" value="RUBY_RBDX"/>
</dbReference>
<dbReference type="SMART" id="SM00116">
    <property type="entry name" value="CBS"/>
    <property type="match status" value="2"/>
</dbReference>
<comment type="cofactor">
    <cofactor evidence="1">
        <name>Fe(3+)</name>
        <dbReference type="ChEBI" id="CHEBI:29034"/>
    </cofactor>
</comment>
<dbReference type="Pfam" id="PF21349">
    <property type="entry name" value="RUBY_RBDX"/>
    <property type="match status" value="1"/>
</dbReference>
<evidence type="ECO:0000256" key="2">
    <source>
        <dbReference type="ARBA" id="ARBA00023122"/>
    </source>
</evidence>
<dbReference type="EMBL" id="VMQU01000216">
    <property type="protein sequence ID" value="TVS77662.1"/>
    <property type="molecule type" value="Genomic_DNA"/>
</dbReference>
<evidence type="ECO:0000313" key="5">
    <source>
        <dbReference type="EMBL" id="TVS77662.1"/>
    </source>
</evidence>
<dbReference type="AlphaFoldDB" id="A0A557WWM8"/>
<evidence type="ECO:0000256" key="3">
    <source>
        <dbReference type="PROSITE-ProRule" id="PRU00703"/>
    </source>
</evidence>
<evidence type="ECO:0000256" key="1">
    <source>
        <dbReference type="ARBA" id="ARBA00001965"/>
    </source>
</evidence>
<comment type="caution">
    <text evidence="5">The sequence shown here is derived from an EMBL/GenBank/DDBJ whole genome shotgun (WGS) entry which is preliminary data.</text>
</comment>
<dbReference type="InterPro" id="IPR046342">
    <property type="entry name" value="CBS_dom_sf"/>
</dbReference>
<reference evidence="5 6" key="1">
    <citation type="submission" date="2019-07" db="EMBL/GenBank/DDBJ databases">
        <title>New Mycobacterium species.</title>
        <authorList>
            <person name="Tortoli E."/>
            <person name="Ghielmetti G."/>
            <person name="Friedel U."/>
            <person name="Trovato A."/>
        </authorList>
    </citation>
    <scope>NUCLEOTIDE SEQUENCE [LARGE SCALE GENOMIC DNA]</scope>
    <source>
        <strain evidence="5 6">16-83</strain>
    </source>
</reference>
<dbReference type="PANTHER" id="PTHR43080:SF26">
    <property type="entry name" value="REGULATORY PROTEIN"/>
    <property type="match status" value="1"/>
</dbReference>
<name>A0A557WWM8_9MYCO</name>
<accession>A0A557WWM8</accession>
<feature type="domain" description="CBS" evidence="4">
    <location>
        <begin position="101"/>
        <end position="158"/>
    </location>
</feature>
<keyword evidence="6" id="KW-1185">Reference proteome</keyword>
<sequence>MVQITSVSSRCLISETRQAYPAKVYPQDTAAVSLAHLTAGDIMSSPVITVLADASTQQVAGILTRHRISAAPVVNQAGTLLGLVSEHDLLSKTGALARDLMTTAVISVTVDSAADDIRHLLVDRRIRRVPVVQEGRLVGIVSRHDLVAVMATEWVCQVCGEPVRGEHPPGRCPKCQATSEQFVLQEQPPGA</sequence>
<keyword evidence="2 3" id="KW-0129">CBS domain</keyword>
<dbReference type="SUPFAM" id="SSF54631">
    <property type="entry name" value="CBS-domain pair"/>
    <property type="match status" value="1"/>
</dbReference>
<evidence type="ECO:0000259" key="4">
    <source>
        <dbReference type="PROSITE" id="PS51371"/>
    </source>
</evidence>
<dbReference type="Gene3D" id="3.10.580.10">
    <property type="entry name" value="CBS-domain"/>
    <property type="match status" value="2"/>
</dbReference>
<protein>
    <submittedName>
        <fullName evidence="5">CBS domain-containing protein</fullName>
    </submittedName>
</protein>
<dbReference type="Pfam" id="PF00571">
    <property type="entry name" value="CBS"/>
    <property type="match status" value="2"/>
</dbReference>